<dbReference type="NCBIfam" id="TIGR02464">
    <property type="entry name" value="ribofla_fusion"/>
    <property type="match status" value="1"/>
</dbReference>
<accession>A0ABR2H187</accession>
<protein>
    <recommendedName>
        <fullName evidence="1">NADAR domain-containing protein</fullName>
    </recommendedName>
</protein>
<evidence type="ECO:0000313" key="2">
    <source>
        <dbReference type="EMBL" id="KAK8839965.1"/>
    </source>
</evidence>
<dbReference type="Gene3D" id="1.10.357.40">
    <property type="entry name" value="YbiA-like"/>
    <property type="match status" value="1"/>
</dbReference>
<dbReference type="EMBL" id="JAPFFF010000050">
    <property type="protein sequence ID" value="KAK8839965.1"/>
    <property type="molecule type" value="Genomic_DNA"/>
</dbReference>
<keyword evidence="3" id="KW-1185">Reference proteome</keyword>
<dbReference type="SUPFAM" id="SSF143990">
    <property type="entry name" value="YbiA-like"/>
    <property type="match status" value="1"/>
</dbReference>
<proteinExistence type="predicted"/>
<feature type="domain" description="NADAR" evidence="1">
    <location>
        <begin position="43"/>
        <end position="191"/>
    </location>
</feature>
<organism evidence="2 3">
    <name type="scientific">Tritrichomonas musculus</name>
    <dbReference type="NCBI Taxonomy" id="1915356"/>
    <lineage>
        <taxon>Eukaryota</taxon>
        <taxon>Metamonada</taxon>
        <taxon>Parabasalia</taxon>
        <taxon>Tritrichomonadida</taxon>
        <taxon>Tritrichomonadidae</taxon>
        <taxon>Tritrichomonas</taxon>
    </lineage>
</organism>
<evidence type="ECO:0000313" key="3">
    <source>
        <dbReference type="Proteomes" id="UP001470230"/>
    </source>
</evidence>
<dbReference type="CDD" id="cd15457">
    <property type="entry name" value="NADAR"/>
    <property type="match status" value="1"/>
</dbReference>
<dbReference type="InterPro" id="IPR037238">
    <property type="entry name" value="YbiA-like_sf"/>
</dbReference>
<comment type="caution">
    <text evidence="2">The sequence shown here is derived from an EMBL/GenBank/DDBJ whole genome shotgun (WGS) entry which is preliminary data.</text>
</comment>
<dbReference type="Proteomes" id="UP001470230">
    <property type="component" value="Unassembled WGS sequence"/>
</dbReference>
<sequence length="197" mass="23440">MSQQTTQDIYSLEKLQQVWQEGQRFQFIYFWNFKPQDVKLDQYNETCCTQWFPSEFVDESGQQYSCCEQYMMAQKAILFNDNETLDKILKTNVPRQIKKLGREVKNFDESKWSQNSQEIVFRGNLYKYSQNEKFRNYILAVPRNAIFVEASPLDSIWGIKLAADNPKVQNPLEWKGTNFLGFQITRVRDYLVSHPDQ</sequence>
<dbReference type="InterPro" id="IPR012816">
    <property type="entry name" value="NADAR"/>
</dbReference>
<reference evidence="2 3" key="1">
    <citation type="submission" date="2024-04" db="EMBL/GenBank/DDBJ databases">
        <title>Tritrichomonas musculus Genome.</title>
        <authorList>
            <person name="Alves-Ferreira E."/>
            <person name="Grigg M."/>
            <person name="Lorenzi H."/>
            <person name="Galac M."/>
        </authorList>
    </citation>
    <scope>NUCLEOTIDE SEQUENCE [LARGE SCALE GENOMIC DNA]</scope>
    <source>
        <strain evidence="2 3">EAF2021</strain>
    </source>
</reference>
<gene>
    <name evidence="2" type="ORF">M9Y10_031681</name>
</gene>
<name>A0ABR2H187_9EUKA</name>
<dbReference type="Pfam" id="PF08719">
    <property type="entry name" value="NADAR"/>
    <property type="match status" value="1"/>
</dbReference>
<evidence type="ECO:0000259" key="1">
    <source>
        <dbReference type="Pfam" id="PF08719"/>
    </source>
</evidence>